<dbReference type="SUPFAM" id="SSF64288">
    <property type="entry name" value="Chorismate lyase-like"/>
    <property type="match status" value="1"/>
</dbReference>
<sequence>MLNLNTKIDKKSPSPLYTQIADIIRDKVVGNEWSEGYKLPSEEILCGVFEVSRGTIRKSISLLIQEGVLIQIHGKGTFVKENKSGHRFGQELISFAESMNRKNLEFTTKVIDKYMIKDENIIQTSEFIKKNNNPELMYLKRLRYIEEKPIILLENIVDTSLCPNILNVDFEEETLFNSIENQSGKKINYGTREFKAIRLNRSEAYLLNETEGEPILFIKQVSYLENMEPVESSNIYLKSDQYPISSYLYRN</sequence>
<dbReference type="InterPro" id="IPR050679">
    <property type="entry name" value="Bact_HTH_transcr_reg"/>
</dbReference>
<dbReference type="InterPro" id="IPR011663">
    <property type="entry name" value="UTRA"/>
</dbReference>
<dbReference type="PROSITE" id="PS50949">
    <property type="entry name" value="HTH_GNTR"/>
    <property type="match status" value="1"/>
</dbReference>
<dbReference type="RefSeq" id="WP_256708172.1">
    <property type="nucleotide sequence ID" value="NZ_CP101914.1"/>
</dbReference>
<keyword evidence="6" id="KW-1185">Reference proteome</keyword>
<dbReference type="Pfam" id="PF00392">
    <property type="entry name" value="GntR"/>
    <property type="match status" value="1"/>
</dbReference>
<dbReference type="InterPro" id="IPR028978">
    <property type="entry name" value="Chorismate_lyase_/UTRA_dom_sf"/>
</dbReference>
<dbReference type="PANTHER" id="PTHR44846:SF1">
    <property type="entry name" value="MANNOSYL-D-GLYCERATE TRANSPORT_METABOLISM SYSTEM REPRESSOR MNGR-RELATED"/>
    <property type="match status" value="1"/>
</dbReference>
<dbReference type="PRINTS" id="PR00035">
    <property type="entry name" value="HTHGNTR"/>
</dbReference>
<dbReference type="InterPro" id="IPR036388">
    <property type="entry name" value="WH-like_DNA-bd_sf"/>
</dbReference>
<dbReference type="Proteomes" id="UP001059773">
    <property type="component" value="Chromosome"/>
</dbReference>
<evidence type="ECO:0000256" key="2">
    <source>
        <dbReference type="ARBA" id="ARBA00023125"/>
    </source>
</evidence>
<keyword evidence="1" id="KW-0805">Transcription regulation</keyword>
<accession>A0ABY5JRN9</accession>
<dbReference type="SMART" id="SM00345">
    <property type="entry name" value="HTH_GNTR"/>
    <property type="match status" value="1"/>
</dbReference>
<dbReference type="InterPro" id="IPR000524">
    <property type="entry name" value="Tscrpt_reg_HTH_GntR"/>
</dbReference>
<evidence type="ECO:0000313" key="5">
    <source>
        <dbReference type="EMBL" id="UUI02987.1"/>
    </source>
</evidence>
<dbReference type="Gene3D" id="3.40.1410.10">
    <property type="entry name" value="Chorismate lyase-like"/>
    <property type="match status" value="1"/>
</dbReference>
<protein>
    <submittedName>
        <fullName evidence="5">GntR family transcriptional regulator</fullName>
    </submittedName>
</protein>
<feature type="domain" description="HTH gntR-type" evidence="4">
    <location>
        <begin position="14"/>
        <end position="82"/>
    </location>
</feature>
<evidence type="ECO:0000256" key="3">
    <source>
        <dbReference type="ARBA" id="ARBA00023163"/>
    </source>
</evidence>
<reference evidence="5" key="1">
    <citation type="submission" date="2022-07" db="EMBL/GenBank/DDBJ databases">
        <title>FELIX.</title>
        <authorList>
            <person name="Wan K.H."/>
            <person name="Park S."/>
            <person name="Lawrence Q."/>
            <person name="Eichenberger J.P."/>
            <person name="Booth B.W."/>
            <person name="Piaggio A.J."/>
            <person name="Chandler J.C."/>
            <person name="Franklin A.B."/>
            <person name="Celniker S.E."/>
        </authorList>
    </citation>
    <scope>NUCLEOTIDE SEQUENCE</scope>
    <source>
        <strain evidence="5">QA-1986 374</strain>
    </source>
</reference>
<organism evidence="5 6">
    <name type="scientific">Oceanobacillus jeddahense</name>
    <dbReference type="NCBI Taxonomy" id="1462527"/>
    <lineage>
        <taxon>Bacteria</taxon>
        <taxon>Bacillati</taxon>
        <taxon>Bacillota</taxon>
        <taxon>Bacilli</taxon>
        <taxon>Bacillales</taxon>
        <taxon>Bacillaceae</taxon>
        <taxon>Oceanobacillus</taxon>
    </lineage>
</organism>
<keyword evidence="3" id="KW-0804">Transcription</keyword>
<name>A0ABY5JRN9_9BACI</name>
<evidence type="ECO:0000313" key="6">
    <source>
        <dbReference type="Proteomes" id="UP001059773"/>
    </source>
</evidence>
<dbReference type="InterPro" id="IPR036390">
    <property type="entry name" value="WH_DNA-bd_sf"/>
</dbReference>
<dbReference type="SMART" id="SM00866">
    <property type="entry name" value="UTRA"/>
    <property type="match status" value="1"/>
</dbReference>
<evidence type="ECO:0000256" key="1">
    <source>
        <dbReference type="ARBA" id="ARBA00023015"/>
    </source>
</evidence>
<dbReference type="SUPFAM" id="SSF46785">
    <property type="entry name" value="Winged helix' DNA-binding domain"/>
    <property type="match status" value="1"/>
</dbReference>
<gene>
    <name evidence="5" type="ORF">NP439_23650</name>
</gene>
<dbReference type="EMBL" id="CP101914">
    <property type="protein sequence ID" value="UUI02987.1"/>
    <property type="molecule type" value="Genomic_DNA"/>
</dbReference>
<dbReference type="Pfam" id="PF07702">
    <property type="entry name" value="UTRA"/>
    <property type="match status" value="1"/>
</dbReference>
<dbReference type="PANTHER" id="PTHR44846">
    <property type="entry name" value="MANNOSYL-D-GLYCERATE TRANSPORT/METABOLISM SYSTEM REPRESSOR MNGR-RELATED"/>
    <property type="match status" value="1"/>
</dbReference>
<proteinExistence type="predicted"/>
<dbReference type="Gene3D" id="1.10.10.10">
    <property type="entry name" value="Winged helix-like DNA-binding domain superfamily/Winged helix DNA-binding domain"/>
    <property type="match status" value="1"/>
</dbReference>
<evidence type="ECO:0000259" key="4">
    <source>
        <dbReference type="PROSITE" id="PS50949"/>
    </source>
</evidence>
<dbReference type="CDD" id="cd07377">
    <property type="entry name" value="WHTH_GntR"/>
    <property type="match status" value="1"/>
</dbReference>
<keyword evidence="2" id="KW-0238">DNA-binding</keyword>